<dbReference type="Gene3D" id="3.10.20.90">
    <property type="entry name" value="Phosphatidylinositol 3-kinase Catalytic Subunit, Chain A, domain 1"/>
    <property type="match status" value="1"/>
</dbReference>
<dbReference type="PANTHER" id="PTHR15204:SF0">
    <property type="entry name" value="LARGE PROLINE-RICH PROTEIN BAG6"/>
    <property type="match status" value="1"/>
</dbReference>
<keyword evidence="4" id="KW-1185">Reference proteome</keyword>
<dbReference type="Pfam" id="PF00240">
    <property type="entry name" value="ubiquitin"/>
    <property type="match status" value="1"/>
</dbReference>
<evidence type="ECO:0000313" key="4">
    <source>
        <dbReference type="Proteomes" id="UP001152747"/>
    </source>
</evidence>
<feature type="region of interest" description="Disordered" evidence="1">
    <location>
        <begin position="1"/>
        <end position="28"/>
    </location>
</feature>
<dbReference type="GO" id="GO:0036503">
    <property type="term" value="P:ERAD pathway"/>
    <property type="evidence" value="ECO:0007669"/>
    <property type="project" value="TreeGrafter"/>
</dbReference>
<organism evidence="3 4">
    <name type="scientific">Caenorhabditis angaria</name>
    <dbReference type="NCBI Taxonomy" id="860376"/>
    <lineage>
        <taxon>Eukaryota</taxon>
        <taxon>Metazoa</taxon>
        <taxon>Ecdysozoa</taxon>
        <taxon>Nematoda</taxon>
        <taxon>Chromadorea</taxon>
        <taxon>Rhabditida</taxon>
        <taxon>Rhabditina</taxon>
        <taxon>Rhabditomorpha</taxon>
        <taxon>Rhabditoidea</taxon>
        <taxon>Rhabditidae</taxon>
        <taxon>Peloderinae</taxon>
        <taxon>Caenorhabditis</taxon>
    </lineage>
</organism>
<dbReference type="Proteomes" id="UP001152747">
    <property type="component" value="Unassembled WGS sequence"/>
</dbReference>
<reference evidence="3" key="1">
    <citation type="submission" date="2022-11" db="EMBL/GenBank/DDBJ databases">
        <authorList>
            <person name="Kikuchi T."/>
        </authorList>
    </citation>
    <scope>NUCLEOTIDE SEQUENCE</scope>
    <source>
        <strain evidence="3">PS1010</strain>
    </source>
</reference>
<dbReference type="PANTHER" id="PTHR15204">
    <property type="entry name" value="LARGE PROLINE-RICH PROTEIN BAG6"/>
    <property type="match status" value="1"/>
</dbReference>
<dbReference type="AlphaFoldDB" id="A0A9P1IM63"/>
<protein>
    <recommendedName>
        <fullName evidence="2">Ubiquitin-like domain-containing protein</fullName>
    </recommendedName>
</protein>
<dbReference type="InterPro" id="IPR029071">
    <property type="entry name" value="Ubiquitin-like_domsf"/>
</dbReference>
<sequence>MGDSEGGGTSSSSQIEPDEEGSTQNNTTVNIRVKTLSDQECIIPIGLHETVSVLRERIHEHLGIEPSEQRIIFQGRVLVTDRTLQSYSLQDGYTVHMIDRPPESSESFLNTRTGERAANGEHSIRRPRARVHLQQNDPTAADSLLMRQSIGQIMPRLNNLTIEQADGADETINRQAGRFTWRLFLEDNEFSLNRERIELYVRNSIENLPFLTAEDRNRFTLNWVNNELRIDLPRIDPHVASPAFERLAFVELNANYLRVFNDICQEPDGLVTIVRRILDRLQDPENVERMTAIERHEFGQRLEDIIVRLESINSVLPSNRSIDDTRIRNSTEVQRQSRYERIPADRSNPSFVMRHAIDCDLAQVLREFRRQQSRFFEIESLFR</sequence>
<name>A0A9P1IM63_9PELO</name>
<dbReference type="SUPFAM" id="SSF54236">
    <property type="entry name" value="Ubiquitin-like"/>
    <property type="match status" value="1"/>
</dbReference>
<dbReference type="GO" id="GO:0051787">
    <property type="term" value="F:misfolded protein binding"/>
    <property type="evidence" value="ECO:0007669"/>
    <property type="project" value="TreeGrafter"/>
</dbReference>
<proteinExistence type="predicted"/>
<dbReference type="SMART" id="SM00213">
    <property type="entry name" value="UBQ"/>
    <property type="match status" value="1"/>
</dbReference>
<dbReference type="GO" id="GO:0071818">
    <property type="term" value="C:BAT3 complex"/>
    <property type="evidence" value="ECO:0007669"/>
    <property type="project" value="TreeGrafter"/>
</dbReference>
<dbReference type="CDD" id="cd17039">
    <property type="entry name" value="Ubl_ubiquitin_like"/>
    <property type="match status" value="1"/>
</dbReference>
<feature type="domain" description="Ubiquitin-like" evidence="2">
    <location>
        <begin position="29"/>
        <end position="104"/>
    </location>
</feature>
<dbReference type="EMBL" id="CANHGI010000003">
    <property type="protein sequence ID" value="CAI5445797.1"/>
    <property type="molecule type" value="Genomic_DNA"/>
</dbReference>
<dbReference type="GO" id="GO:0031593">
    <property type="term" value="F:polyubiquitin modification-dependent protein binding"/>
    <property type="evidence" value="ECO:0007669"/>
    <property type="project" value="TreeGrafter"/>
</dbReference>
<dbReference type="InterPro" id="IPR000626">
    <property type="entry name" value="Ubiquitin-like_dom"/>
</dbReference>
<gene>
    <name evidence="3" type="ORF">CAMP_LOCUS8434</name>
</gene>
<dbReference type="OrthoDB" id="5845371at2759"/>
<evidence type="ECO:0000259" key="2">
    <source>
        <dbReference type="PROSITE" id="PS50053"/>
    </source>
</evidence>
<evidence type="ECO:0000256" key="1">
    <source>
        <dbReference type="SAM" id="MobiDB-lite"/>
    </source>
</evidence>
<dbReference type="PROSITE" id="PS50053">
    <property type="entry name" value="UBIQUITIN_2"/>
    <property type="match status" value="1"/>
</dbReference>
<evidence type="ECO:0000313" key="3">
    <source>
        <dbReference type="EMBL" id="CAI5445797.1"/>
    </source>
</evidence>
<comment type="caution">
    <text evidence="3">The sequence shown here is derived from an EMBL/GenBank/DDBJ whole genome shotgun (WGS) entry which is preliminary data.</text>
</comment>
<accession>A0A9P1IM63</accession>